<sequence>MSSQTPFEQGKRYVGAGIEVTYDATRCIHYAECVHGLPAVFDTAKRPWIQPDNANPAQLAEVVRRCHSGALQYRLIDGPAEQPTRPTAITASADGAVMIEGDLDITDIPADVNYVAEHETRLTSCGCGASKLWLLCDNTCGHTD</sequence>
<comment type="caution">
    <text evidence="2">The sequence shown here is derived from an EMBL/GenBank/DDBJ whole genome shotgun (WGS) entry which is preliminary data.</text>
</comment>
<gene>
    <name evidence="2" type="ORF">ACFQBT_14490</name>
</gene>
<dbReference type="EMBL" id="JBHSWJ010000002">
    <property type="protein sequence ID" value="MFC6714952.1"/>
    <property type="molecule type" value="Genomic_DNA"/>
</dbReference>
<reference evidence="3" key="1">
    <citation type="journal article" date="2019" name="Int. J. Syst. Evol. Microbiol.">
        <title>The Global Catalogue of Microorganisms (GCM) 10K type strain sequencing project: providing services to taxonomists for standard genome sequencing and annotation.</title>
        <authorList>
            <consortium name="The Broad Institute Genomics Platform"/>
            <consortium name="The Broad Institute Genome Sequencing Center for Infectious Disease"/>
            <person name="Wu L."/>
            <person name="Ma J."/>
        </authorList>
    </citation>
    <scope>NUCLEOTIDE SEQUENCE [LARGE SCALE GENOMIC DNA]</scope>
    <source>
        <strain evidence="3">NBRC 106593</strain>
    </source>
</reference>
<dbReference type="InterPro" id="IPR010693">
    <property type="entry name" value="Divergent_4Fe-4S_mono-cluster"/>
</dbReference>
<keyword evidence="3" id="KW-1185">Reference proteome</keyword>
<evidence type="ECO:0000313" key="2">
    <source>
        <dbReference type="EMBL" id="MFC6714952.1"/>
    </source>
</evidence>
<dbReference type="Proteomes" id="UP001596356">
    <property type="component" value="Unassembled WGS sequence"/>
</dbReference>
<feature type="domain" description="Divergent 4Fe-4S mono-cluster" evidence="1">
    <location>
        <begin position="13"/>
        <end position="74"/>
    </location>
</feature>
<evidence type="ECO:0000313" key="3">
    <source>
        <dbReference type="Proteomes" id="UP001596356"/>
    </source>
</evidence>
<accession>A0ABW2AUZ9</accession>
<organism evidence="2 3">
    <name type="scientific">Branchiibius cervicis</name>
    <dbReference type="NCBI Taxonomy" id="908252"/>
    <lineage>
        <taxon>Bacteria</taxon>
        <taxon>Bacillati</taxon>
        <taxon>Actinomycetota</taxon>
        <taxon>Actinomycetes</taxon>
        <taxon>Micrococcales</taxon>
        <taxon>Dermacoccaceae</taxon>
        <taxon>Branchiibius</taxon>
    </lineage>
</organism>
<dbReference type="RefSeq" id="WP_377823702.1">
    <property type="nucleotide sequence ID" value="NZ_JBHSWJ010000002.1"/>
</dbReference>
<dbReference type="Pfam" id="PF06902">
    <property type="entry name" value="Fer4_19"/>
    <property type="match status" value="1"/>
</dbReference>
<proteinExistence type="predicted"/>
<protein>
    <submittedName>
        <fullName evidence="2">(4Fe-4S)-binding protein</fullName>
    </submittedName>
</protein>
<evidence type="ECO:0000259" key="1">
    <source>
        <dbReference type="Pfam" id="PF06902"/>
    </source>
</evidence>
<name>A0ABW2AUZ9_9MICO</name>